<dbReference type="InterPro" id="IPR000182">
    <property type="entry name" value="GNAT_dom"/>
</dbReference>
<sequence>MEIRYINSLDDRMAISGIYEECWKYAYKDIMPEEYLNLIEEGKWSSVLDLPGWQTLVCVEDGKYVGTSSFCESRFSDYKNYGEIISIYLLPQYIGKGYGKKLFSRVMDELYKQGYDKIFLWVLEDNIIAKKFYKKYGFLETDNFIEENFGGKQLRAVMFVHYRYK</sequence>
<evidence type="ECO:0000256" key="1">
    <source>
        <dbReference type="ARBA" id="ARBA00022679"/>
    </source>
</evidence>
<name>A0A6N7X0H6_9FIRM</name>
<dbReference type="PROSITE" id="PS51186">
    <property type="entry name" value="GNAT"/>
    <property type="match status" value="1"/>
</dbReference>
<dbReference type="SUPFAM" id="SSF55729">
    <property type="entry name" value="Acyl-CoA N-acyltransferases (Nat)"/>
    <property type="match status" value="1"/>
</dbReference>
<dbReference type="PANTHER" id="PTHR43420">
    <property type="entry name" value="ACETYLTRANSFERASE"/>
    <property type="match status" value="1"/>
</dbReference>
<proteinExistence type="predicted"/>
<dbReference type="RefSeq" id="WP_154537041.1">
    <property type="nucleotide sequence ID" value="NZ_JAXFGK010000063.1"/>
</dbReference>
<keyword evidence="5" id="KW-1185">Reference proteome</keyword>
<dbReference type="GO" id="GO:0016747">
    <property type="term" value="F:acyltransferase activity, transferring groups other than amino-acyl groups"/>
    <property type="evidence" value="ECO:0007669"/>
    <property type="project" value="InterPro"/>
</dbReference>
<dbReference type="InterPro" id="IPR016181">
    <property type="entry name" value="Acyl_CoA_acyltransferase"/>
</dbReference>
<keyword evidence="1 4" id="KW-0808">Transferase</keyword>
<dbReference type="Gene3D" id="3.40.630.30">
    <property type="match status" value="1"/>
</dbReference>
<dbReference type="InterPro" id="IPR050680">
    <property type="entry name" value="YpeA/RimI_acetyltransf"/>
</dbReference>
<evidence type="ECO:0000313" key="4">
    <source>
        <dbReference type="EMBL" id="MST61641.1"/>
    </source>
</evidence>
<dbReference type="CDD" id="cd04301">
    <property type="entry name" value="NAT_SF"/>
    <property type="match status" value="1"/>
</dbReference>
<protein>
    <submittedName>
        <fullName evidence="4">GNAT family N-acetyltransferase</fullName>
    </submittedName>
</protein>
<dbReference type="Proteomes" id="UP000440713">
    <property type="component" value="Unassembled WGS sequence"/>
</dbReference>
<dbReference type="Pfam" id="PF00583">
    <property type="entry name" value="Acetyltransf_1"/>
    <property type="match status" value="1"/>
</dbReference>
<dbReference type="EMBL" id="VUNE01000001">
    <property type="protein sequence ID" value="MST61641.1"/>
    <property type="molecule type" value="Genomic_DNA"/>
</dbReference>
<comment type="caution">
    <text evidence="4">The sequence shown here is derived from an EMBL/GenBank/DDBJ whole genome shotgun (WGS) entry which is preliminary data.</text>
</comment>
<reference evidence="4 5" key="1">
    <citation type="submission" date="2019-08" db="EMBL/GenBank/DDBJ databases">
        <title>In-depth cultivation of the pig gut microbiome towards novel bacterial diversity and tailored functional studies.</title>
        <authorList>
            <person name="Wylensek D."/>
            <person name="Hitch T.C.A."/>
            <person name="Clavel T."/>
        </authorList>
    </citation>
    <scope>NUCLEOTIDE SEQUENCE [LARGE SCALE GENOMIC DNA]</scope>
    <source>
        <strain evidence="4 5">WCA-SAB-591-4A-A</strain>
    </source>
</reference>
<dbReference type="AlphaFoldDB" id="A0A6N7X0H6"/>
<organism evidence="4 5">
    <name type="scientific">Peptostreptococcus porci</name>
    <dbReference type="NCBI Taxonomy" id="2652282"/>
    <lineage>
        <taxon>Bacteria</taxon>
        <taxon>Bacillati</taxon>
        <taxon>Bacillota</taxon>
        <taxon>Clostridia</taxon>
        <taxon>Peptostreptococcales</taxon>
        <taxon>Peptostreptococcaceae</taxon>
        <taxon>Peptostreptococcus</taxon>
    </lineage>
</organism>
<gene>
    <name evidence="4" type="ORF">FYJ71_01460</name>
</gene>
<keyword evidence="2" id="KW-0012">Acyltransferase</keyword>
<evidence type="ECO:0000313" key="5">
    <source>
        <dbReference type="Proteomes" id="UP000440713"/>
    </source>
</evidence>
<accession>A0A6N7X0H6</accession>
<feature type="domain" description="N-acetyltransferase" evidence="3">
    <location>
        <begin position="1"/>
        <end position="165"/>
    </location>
</feature>
<evidence type="ECO:0000256" key="2">
    <source>
        <dbReference type="ARBA" id="ARBA00023315"/>
    </source>
</evidence>
<evidence type="ECO:0000259" key="3">
    <source>
        <dbReference type="PROSITE" id="PS51186"/>
    </source>
</evidence>